<dbReference type="EMBL" id="JBHTCF010000022">
    <property type="protein sequence ID" value="MFC7309520.1"/>
    <property type="molecule type" value="Genomic_DNA"/>
</dbReference>
<dbReference type="Proteomes" id="UP001596523">
    <property type="component" value="Unassembled WGS sequence"/>
</dbReference>
<organism evidence="4 5">
    <name type="scientific">Streptomyces monticola</name>
    <dbReference type="NCBI Taxonomy" id="2666263"/>
    <lineage>
        <taxon>Bacteria</taxon>
        <taxon>Bacillati</taxon>
        <taxon>Actinomycetota</taxon>
        <taxon>Actinomycetes</taxon>
        <taxon>Kitasatosporales</taxon>
        <taxon>Streptomycetaceae</taxon>
        <taxon>Streptomyces</taxon>
    </lineage>
</organism>
<dbReference type="SUPFAM" id="SSF55486">
    <property type="entry name" value="Metalloproteases ('zincins'), catalytic domain"/>
    <property type="match status" value="1"/>
</dbReference>
<dbReference type="RefSeq" id="WP_381838510.1">
    <property type="nucleotide sequence ID" value="NZ_JBHTCF010000022.1"/>
</dbReference>
<evidence type="ECO:0000259" key="3">
    <source>
        <dbReference type="Pfam" id="PF18998"/>
    </source>
</evidence>
<dbReference type="Pfam" id="PF13688">
    <property type="entry name" value="Reprolysin_5"/>
    <property type="match status" value="1"/>
</dbReference>
<reference evidence="5" key="1">
    <citation type="journal article" date="2019" name="Int. J. Syst. Evol. Microbiol.">
        <title>The Global Catalogue of Microorganisms (GCM) 10K type strain sequencing project: providing services to taxonomists for standard genome sequencing and annotation.</title>
        <authorList>
            <consortium name="The Broad Institute Genomics Platform"/>
            <consortium name="The Broad Institute Genome Sequencing Center for Infectious Disease"/>
            <person name="Wu L."/>
            <person name="Ma J."/>
        </authorList>
    </citation>
    <scope>NUCLEOTIDE SEQUENCE [LARGE SCALE GENOMIC DNA]</scope>
    <source>
        <strain evidence="5">SYNS20</strain>
    </source>
</reference>
<keyword evidence="2" id="KW-0732">Signal</keyword>
<evidence type="ECO:0000256" key="2">
    <source>
        <dbReference type="SAM" id="SignalP"/>
    </source>
</evidence>
<dbReference type="InterPro" id="IPR024079">
    <property type="entry name" value="MetalloPept_cat_dom_sf"/>
</dbReference>
<evidence type="ECO:0000313" key="4">
    <source>
        <dbReference type="EMBL" id="MFC7309520.1"/>
    </source>
</evidence>
<comment type="caution">
    <text evidence="4">The sequence shown here is derived from an EMBL/GenBank/DDBJ whole genome shotgun (WGS) entry which is preliminary data.</text>
</comment>
<feature type="signal peptide" evidence="2">
    <location>
        <begin position="1"/>
        <end position="29"/>
    </location>
</feature>
<feature type="domain" description="Bacterial repeat" evidence="3">
    <location>
        <begin position="483"/>
        <end position="547"/>
    </location>
</feature>
<keyword evidence="5" id="KW-1185">Reference proteome</keyword>
<protein>
    <submittedName>
        <fullName evidence="4">Reprolysin-like metallopeptidase</fullName>
    </submittedName>
</protein>
<dbReference type="InterPro" id="IPR044060">
    <property type="entry name" value="Bacterial_rp_domain"/>
</dbReference>
<feature type="domain" description="Bacterial repeat" evidence="3">
    <location>
        <begin position="566"/>
        <end position="628"/>
    </location>
</feature>
<feature type="region of interest" description="Disordered" evidence="1">
    <location>
        <begin position="162"/>
        <end position="193"/>
    </location>
</feature>
<gene>
    <name evidence="4" type="ORF">ACFQVC_35580</name>
</gene>
<sequence length="689" mass="73821">MNPRRLTYAGCAALTVLAVTLPPALPAAAAPQPPDPKVVRTGPADTLLKDFADLCDTKDGASARHELTLFPGSGPDAEDRVAFQVETEVAEREGGDVLWTGHSVDDPGQWGILGFADLCSGKRPAVYGGLTAGRYEYWIDTDEDTGKVTVEEIDTTKELPYAPAPVTLPKQPPPEKARPAAGPGGRGKPAKAAAAPSIVDVAVGYTSSLRKKLGSERKVEQQIDGAEAATNRYLSKSGVNGRINIIHTFELKDYKGTAQTKPLMDAMCGPKADQGDCEDTGKDLSKTVHKVREDTRADLVSVLTDQPTPINFKGQQAQIAGVGNLPLKALKPGATDQQAFSVVLVDGVDTGQSFAHELGHNFGLAHDDTTDDRKCMKIDLGAGKPTEICPGVNQDRPYGRGWITPSKDKFSVMGYEITCHATGCTESGEYSNPDHKSAKGEPLGAADANSTKALNEVFAAVSDYRKLKTKGARYELKVMTDPAQGGGKATPAQSGPFTKGTGVTVTAEPAAGYYLDHWKLDGKDVGHDNPYKVSMDKRHRLTAFFEQGKDPHAKPAKLTTRVAPDAKAGRITPSKAAPYTTSDRITLKAAPAKYRKLHAWSVDGRKQGAGNPLPLVMTKDHAVTATFWCTKTAPGGYGKEWRKHGADGGRLGCPTTGDTQWTKGRRYQRFEGGTLIWDGKRKKMTVVYK</sequence>
<evidence type="ECO:0000313" key="5">
    <source>
        <dbReference type="Proteomes" id="UP001596523"/>
    </source>
</evidence>
<evidence type="ECO:0000256" key="1">
    <source>
        <dbReference type="SAM" id="MobiDB-lite"/>
    </source>
</evidence>
<accession>A0ABW2JVY8</accession>
<feature type="chain" id="PRO_5045339100" evidence="2">
    <location>
        <begin position="30"/>
        <end position="689"/>
    </location>
</feature>
<name>A0ABW2JVY8_9ACTN</name>
<dbReference type="Pfam" id="PF18998">
    <property type="entry name" value="Flg_new_2"/>
    <property type="match status" value="2"/>
</dbReference>
<dbReference type="Gene3D" id="3.40.390.10">
    <property type="entry name" value="Collagenase (Catalytic Domain)"/>
    <property type="match status" value="1"/>
</dbReference>
<proteinExistence type="predicted"/>